<dbReference type="EMBL" id="QWKX01000009">
    <property type="protein sequence ID" value="RIH79010.1"/>
    <property type="molecule type" value="Genomic_DNA"/>
</dbReference>
<evidence type="ECO:0000256" key="1">
    <source>
        <dbReference type="ARBA" id="ARBA00004772"/>
    </source>
</evidence>
<reference evidence="11 12" key="1">
    <citation type="submission" date="2018-08" db="EMBL/GenBank/DDBJ databases">
        <title>Meiothermus cateniformans JCM 15151 genome sequencing project.</title>
        <authorList>
            <person name="Da Costa M.S."/>
            <person name="Albuquerque L."/>
            <person name="Raposo P."/>
            <person name="Froufe H.J.C."/>
            <person name="Barroso C.S."/>
            <person name="Egas C."/>
        </authorList>
    </citation>
    <scope>NUCLEOTIDE SEQUENCE [LARGE SCALE GENOMIC DNA]</scope>
    <source>
        <strain evidence="11 12">JCM 15151</strain>
    </source>
</reference>
<evidence type="ECO:0000256" key="8">
    <source>
        <dbReference type="ARBA" id="ARBA00048617"/>
    </source>
</evidence>
<feature type="domain" description="Tetrapyrrole biosynthesis uroporphyrinogen III synthase" evidence="10">
    <location>
        <begin position="15"/>
        <end position="213"/>
    </location>
</feature>
<dbReference type="GO" id="GO:0006782">
    <property type="term" value="P:protoporphyrinogen IX biosynthetic process"/>
    <property type="evidence" value="ECO:0007669"/>
    <property type="project" value="UniProtKB-UniRule"/>
</dbReference>
<dbReference type="PANTHER" id="PTHR38042">
    <property type="entry name" value="UROPORPHYRINOGEN-III SYNTHASE, CHLOROPLASTIC"/>
    <property type="match status" value="1"/>
</dbReference>
<evidence type="ECO:0000256" key="9">
    <source>
        <dbReference type="RuleBase" id="RU366031"/>
    </source>
</evidence>
<dbReference type="GO" id="GO:0006780">
    <property type="term" value="P:uroporphyrinogen III biosynthetic process"/>
    <property type="evidence" value="ECO:0007669"/>
    <property type="project" value="UniProtKB-UniRule"/>
</dbReference>
<dbReference type="InterPro" id="IPR003754">
    <property type="entry name" value="4pyrrol_synth_uPrphyn_synth"/>
</dbReference>
<dbReference type="CDD" id="cd06578">
    <property type="entry name" value="HemD"/>
    <property type="match status" value="1"/>
</dbReference>
<evidence type="ECO:0000256" key="6">
    <source>
        <dbReference type="ARBA" id="ARBA00037589"/>
    </source>
</evidence>
<dbReference type="InterPro" id="IPR039793">
    <property type="entry name" value="UROS/Hem4"/>
</dbReference>
<comment type="pathway">
    <text evidence="1 9">Porphyrin-containing compound metabolism; protoporphyrin-IX biosynthesis; coproporphyrinogen-III from 5-aminolevulinate: step 3/4.</text>
</comment>
<dbReference type="SUPFAM" id="SSF69618">
    <property type="entry name" value="HemD-like"/>
    <property type="match status" value="1"/>
</dbReference>
<keyword evidence="4 9" id="KW-0456">Lyase</keyword>
<accession>A0A399E892</accession>
<dbReference type="OrthoDB" id="9815856at2"/>
<evidence type="ECO:0000259" key="10">
    <source>
        <dbReference type="Pfam" id="PF02602"/>
    </source>
</evidence>
<dbReference type="RefSeq" id="WP_027888439.1">
    <property type="nucleotide sequence ID" value="NZ_JBHSXZ010000028.1"/>
</dbReference>
<evidence type="ECO:0000256" key="7">
    <source>
        <dbReference type="ARBA" id="ARBA00040167"/>
    </source>
</evidence>
<dbReference type="Gene3D" id="3.40.50.10090">
    <property type="match status" value="2"/>
</dbReference>
<dbReference type="Pfam" id="PF02602">
    <property type="entry name" value="HEM4"/>
    <property type="match status" value="1"/>
</dbReference>
<dbReference type="AlphaFoldDB" id="A0A399E892"/>
<evidence type="ECO:0000313" key="12">
    <source>
        <dbReference type="Proteomes" id="UP000266089"/>
    </source>
</evidence>
<comment type="function">
    <text evidence="6 9">Catalyzes cyclization of the linear tetrapyrrole, hydroxymethylbilane, to the macrocyclic uroporphyrinogen III.</text>
</comment>
<evidence type="ECO:0000313" key="11">
    <source>
        <dbReference type="EMBL" id="RIH79010.1"/>
    </source>
</evidence>
<comment type="catalytic activity">
    <reaction evidence="8 9">
        <text>hydroxymethylbilane = uroporphyrinogen III + H2O</text>
        <dbReference type="Rhea" id="RHEA:18965"/>
        <dbReference type="ChEBI" id="CHEBI:15377"/>
        <dbReference type="ChEBI" id="CHEBI:57308"/>
        <dbReference type="ChEBI" id="CHEBI:57845"/>
        <dbReference type="EC" id="4.2.1.75"/>
    </reaction>
</comment>
<dbReference type="InterPro" id="IPR036108">
    <property type="entry name" value="4pyrrol_syn_uPrphyn_synt_sf"/>
</dbReference>
<dbReference type="EC" id="4.2.1.75" evidence="3 9"/>
<proteinExistence type="inferred from homology"/>
<dbReference type="UniPathway" id="UPA00251">
    <property type="reaction ID" value="UER00320"/>
</dbReference>
<dbReference type="Proteomes" id="UP000266089">
    <property type="component" value="Unassembled WGS sequence"/>
</dbReference>
<organism evidence="11 12">
    <name type="scientific">Meiothermus taiwanensis</name>
    <dbReference type="NCBI Taxonomy" id="172827"/>
    <lineage>
        <taxon>Bacteria</taxon>
        <taxon>Thermotogati</taxon>
        <taxon>Deinococcota</taxon>
        <taxon>Deinococci</taxon>
        <taxon>Thermales</taxon>
        <taxon>Thermaceae</taxon>
        <taxon>Meiothermus</taxon>
    </lineage>
</organism>
<comment type="caution">
    <text evidence="11">The sequence shown here is derived from an EMBL/GenBank/DDBJ whole genome shotgun (WGS) entry which is preliminary data.</text>
</comment>
<sequence length="226" mass="24265">MRIALTQSEGRLEGLQERLEAMGLEVLRLPLVRTQTLPADLTPLADCRWWLFTSVSAVRAVLELGGGLQGRALGAVGRATQQALEEAGGRVDLVAPEETAESLAEAFLAQRPFGFVGLPQGNRARPVLAQRLREAGYVVRSVVVYQTQPVPWPPELPVPELVLLSSPSAVEALPEAVGRQAHLLALGPTTAAALSERGFSHTVVPRPSVEAVLETVRYIRGEVCSI</sequence>
<comment type="similarity">
    <text evidence="2 9">Belongs to the uroporphyrinogen-III synthase family.</text>
</comment>
<dbReference type="PANTHER" id="PTHR38042:SF1">
    <property type="entry name" value="UROPORPHYRINOGEN-III SYNTHASE, CHLOROPLASTIC"/>
    <property type="match status" value="1"/>
</dbReference>
<evidence type="ECO:0000256" key="2">
    <source>
        <dbReference type="ARBA" id="ARBA00008133"/>
    </source>
</evidence>
<evidence type="ECO:0000256" key="4">
    <source>
        <dbReference type="ARBA" id="ARBA00023239"/>
    </source>
</evidence>
<gene>
    <name evidence="11" type="ORF">Mcate_00523</name>
</gene>
<dbReference type="GO" id="GO:0004852">
    <property type="term" value="F:uroporphyrinogen-III synthase activity"/>
    <property type="evidence" value="ECO:0007669"/>
    <property type="project" value="UniProtKB-UniRule"/>
</dbReference>
<evidence type="ECO:0000256" key="3">
    <source>
        <dbReference type="ARBA" id="ARBA00013109"/>
    </source>
</evidence>
<name>A0A399E892_9DEIN</name>
<evidence type="ECO:0000256" key="5">
    <source>
        <dbReference type="ARBA" id="ARBA00023244"/>
    </source>
</evidence>
<protein>
    <recommendedName>
        <fullName evidence="7 9">Uroporphyrinogen-III synthase</fullName>
        <ecNumber evidence="3 9">4.2.1.75</ecNumber>
    </recommendedName>
</protein>
<keyword evidence="5 9" id="KW-0627">Porphyrin biosynthesis</keyword>